<dbReference type="PROSITE" id="PS50056">
    <property type="entry name" value="TYR_PHOSPHATASE_2"/>
    <property type="match status" value="1"/>
</dbReference>
<dbReference type="InterPro" id="IPR016130">
    <property type="entry name" value="Tyr_Pase_AS"/>
</dbReference>
<dbReference type="RefSeq" id="WP_378072892.1">
    <property type="nucleotide sequence ID" value="NZ_JBHSBL010000030.1"/>
</dbReference>
<dbReference type="InterPro" id="IPR026893">
    <property type="entry name" value="Tyr/Ser_Pase_IphP-type"/>
</dbReference>
<dbReference type="InterPro" id="IPR000387">
    <property type="entry name" value="Tyr_Pase_dom"/>
</dbReference>
<comment type="caution">
    <text evidence="2">The sequence shown here is derived from an EMBL/GenBank/DDBJ whole genome shotgun (WGS) entry which is preliminary data.</text>
</comment>
<dbReference type="EMBL" id="JBHSBL010000030">
    <property type="protein sequence ID" value="MFC4072016.1"/>
    <property type="molecule type" value="Genomic_DNA"/>
</dbReference>
<evidence type="ECO:0000313" key="3">
    <source>
        <dbReference type="Proteomes" id="UP001595867"/>
    </source>
</evidence>
<dbReference type="Pfam" id="PF13350">
    <property type="entry name" value="Y_phosphatase3"/>
    <property type="match status" value="1"/>
</dbReference>
<organism evidence="2 3">
    <name type="scientific">Actinoplanes subglobosus</name>
    <dbReference type="NCBI Taxonomy" id="1547892"/>
    <lineage>
        <taxon>Bacteria</taxon>
        <taxon>Bacillati</taxon>
        <taxon>Actinomycetota</taxon>
        <taxon>Actinomycetes</taxon>
        <taxon>Micromonosporales</taxon>
        <taxon>Micromonosporaceae</taxon>
        <taxon>Actinoplanes</taxon>
    </lineage>
</organism>
<proteinExistence type="predicted"/>
<evidence type="ECO:0000313" key="2">
    <source>
        <dbReference type="EMBL" id="MFC4072016.1"/>
    </source>
</evidence>
<dbReference type="Proteomes" id="UP001595867">
    <property type="component" value="Unassembled WGS sequence"/>
</dbReference>
<protein>
    <submittedName>
        <fullName evidence="2">Tyrosine-protein phosphatase</fullName>
        <ecNumber evidence="2">3.1.3.48</ecNumber>
    </submittedName>
</protein>
<accession>A0ABV8J7J5</accession>
<name>A0ABV8J7J5_9ACTN</name>
<dbReference type="EC" id="3.1.3.48" evidence="2"/>
<dbReference type="PROSITE" id="PS00383">
    <property type="entry name" value="TYR_PHOSPHATASE_1"/>
    <property type="match status" value="1"/>
</dbReference>
<reference evidence="3" key="1">
    <citation type="journal article" date="2019" name="Int. J. Syst. Evol. Microbiol.">
        <title>The Global Catalogue of Microorganisms (GCM) 10K type strain sequencing project: providing services to taxonomists for standard genome sequencing and annotation.</title>
        <authorList>
            <consortium name="The Broad Institute Genomics Platform"/>
            <consortium name="The Broad Institute Genome Sequencing Center for Infectious Disease"/>
            <person name="Wu L."/>
            <person name="Ma J."/>
        </authorList>
    </citation>
    <scope>NUCLEOTIDE SEQUENCE [LARGE SCALE GENOMIC DNA]</scope>
    <source>
        <strain evidence="3">TBRC 5832</strain>
    </source>
</reference>
<dbReference type="InterPro" id="IPR029021">
    <property type="entry name" value="Prot-tyrosine_phosphatase-like"/>
</dbReference>
<dbReference type="GO" id="GO:0004725">
    <property type="term" value="F:protein tyrosine phosphatase activity"/>
    <property type="evidence" value="ECO:0007669"/>
    <property type="project" value="UniProtKB-EC"/>
</dbReference>
<sequence length="257" mass="26657">MSAIIAGTYNSRDTGGIPLTAGGSTRPGVLYRSDALAGTTDDGIKTLTASPIGTIVDFRTDMEKAGLPNRVGTQRPFTAVELPLLQGAFTSMPSAADVDETAMREIFARIPTLADLYIQMLGSAAGTFAEVARLVARPADDTYGGVLVHCTAGKDRTGVAVALLLDAAGADRDAVIADYALSETNLAGAWADLMLTRLEAWGVPLIPAITDLVTATPPEAIKAAFGWLDERGGSARYLCDGGLSDADLGALRERIAG</sequence>
<feature type="domain" description="Tyrosine specific protein phosphatases" evidence="1">
    <location>
        <begin position="126"/>
        <end position="165"/>
    </location>
</feature>
<evidence type="ECO:0000259" key="1">
    <source>
        <dbReference type="PROSITE" id="PS50056"/>
    </source>
</evidence>
<dbReference type="Gene3D" id="3.90.190.10">
    <property type="entry name" value="Protein tyrosine phosphatase superfamily"/>
    <property type="match status" value="1"/>
</dbReference>
<keyword evidence="3" id="KW-1185">Reference proteome</keyword>
<dbReference type="SUPFAM" id="SSF52799">
    <property type="entry name" value="(Phosphotyrosine protein) phosphatases II"/>
    <property type="match status" value="1"/>
</dbReference>
<gene>
    <name evidence="2" type="ORF">ACFO0C_44380</name>
</gene>
<keyword evidence="2" id="KW-0378">Hydrolase</keyword>